<protein>
    <submittedName>
        <fullName evidence="1">Uncharacterized protein</fullName>
    </submittedName>
</protein>
<evidence type="ECO:0000313" key="1">
    <source>
        <dbReference type="EMBL" id="KAG9980123.1"/>
    </source>
</evidence>
<organism evidence="1 2">
    <name type="scientific">Aureobasidium melanogenum</name>
    <name type="common">Aureobasidium pullulans var. melanogenum</name>
    <dbReference type="NCBI Taxonomy" id="46634"/>
    <lineage>
        <taxon>Eukaryota</taxon>
        <taxon>Fungi</taxon>
        <taxon>Dikarya</taxon>
        <taxon>Ascomycota</taxon>
        <taxon>Pezizomycotina</taxon>
        <taxon>Dothideomycetes</taxon>
        <taxon>Dothideomycetidae</taxon>
        <taxon>Dothideales</taxon>
        <taxon>Saccotheciaceae</taxon>
        <taxon>Aureobasidium</taxon>
    </lineage>
</organism>
<keyword evidence="2" id="KW-1185">Reference proteome</keyword>
<sequence length="556" mass="63730">MQPSLNNGTEDLGPTSTTSFHEVWVSRAEKPPISQAVNIQPSPRDDIDWRGHDLAMARFSFNLLSAAFMKQNLKSCFFVLLLTASGRTRSALRNDDSMGDTDIEMDGVELENPWLPYGISYPPPLPDKVMLEGQSDEQDPDWGRDAYFVGARDDLWGEGFEVRAFNPSDPLGRGKFHKDEWNVQYMLGPANPLVHWDPISMKWGLQVLEKAGFINLEADVRNNAYADPKATAFLDDPTTLCLFHALSKSSDHITFQDPNFKTCKRLQVPVALTEAEQLSTFQKISDMRQWTSFQWEDNATMAMVPVAFGRTYPLDPQASSPYTCQSKITIVRSYCEVLMQYRNQDKTRDYLKFFRSVLWEARVPNSRKPEGLSNNLEPAFLRTTFLLANHLLHEFAHTFCFAYFEIPSLGLPRNPWVGDSRDNEFGHAMERHVHGGLPYANNFNDPERPDMGQTLRRGTYAPFGIYFAEKYRQWATPGDVKKMHLVKDSEKDFKSPCVYYPLAQRQIYNYFLTKTWTENVPRYGLDAAKFTKIKQWASSEMPGPDPSNPSHESTWR</sequence>
<feature type="non-terminal residue" evidence="1">
    <location>
        <position position="1"/>
    </location>
</feature>
<accession>A0A9P8FR06</accession>
<proteinExistence type="predicted"/>
<evidence type="ECO:0000313" key="2">
    <source>
        <dbReference type="Proteomes" id="UP000729357"/>
    </source>
</evidence>
<gene>
    <name evidence="1" type="ORF">KCU98_g8354</name>
</gene>
<name>A0A9P8FR06_AURME</name>
<reference evidence="1" key="1">
    <citation type="journal article" date="2021" name="J Fungi (Basel)">
        <title>Virulence traits and population genomics of the black yeast Aureobasidium melanogenum.</title>
        <authorList>
            <person name="Cernosa A."/>
            <person name="Sun X."/>
            <person name="Gostincar C."/>
            <person name="Fang C."/>
            <person name="Gunde-Cimerman N."/>
            <person name="Song Z."/>
        </authorList>
    </citation>
    <scope>NUCLEOTIDE SEQUENCE</scope>
    <source>
        <strain evidence="1">EXF-9298</strain>
    </source>
</reference>
<reference evidence="1" key="2">
    <citation type="submission" date="2021-08" db="EMBL/GenBank/DDBJ databases">
        <authorList>
            <person name="Gostincar C."/>
            <person name="Sun X."/>
            <person name="Song Z."/>
            <person name="Gunde-Cimerman N."/>
        </authorList>
    </citation>
    <scope>NUCLEOTIDE SEQUENCE</scope>
    <source>
        <strain evidence="1">EXF-9298</strain>
    </source>
</reference>
<dbReference type="AlphaFoldDB" id="A0A9P8FR06"/>
<dbReference type="Proteomes" id="UP000729357">
    <property type="component" value="Unassembled WGS sequence"/>
</dbReference>
<dbReference type="EMBL" id="JAHFXS010001031">
    <property type="protein sequence ID" value="KAG9980123.1"/>
    <property type="molecule type" value="Genomic_DNA"/>
</dbReference>
<comment type="caution">
    <text evidence="1">The sequence shown here is derived from an EMBL/GenBank/DDBJ whole genome shotgun (WGS) entry which is preliminary data.</text>
</comment>